<accession>A0A392W978</accession>
<reference evidence="1 2" key="1">
    <citation type="journal article" date="2018" name="Front. Plant Sci.">
        <title>Red Clover (Trifolium pratense) and Zigzag Clover (T. medium) - A Picture of Genomic Similarities and Differences.</title>
        <authorList>
            <person name="Dluhosova J."/>
            <person name="Istvanek J."/>
            <person name="Nedelnik J."/>
            <person name="Repkova J."/>
        </authorList>
    </citation>
    <scope>NUCLEOTIDE SEQUENCE [LARGE SCALE GENOMIC DNA]</scope>
    <source>
        <strain evidence="2">cv. 10/8</strain>
        <tissue evidence="1">Leaf</tissue>
    </source>
</reference>
<dbReference type="Proteomes" id="UP000265520">
    <property type="component" value="Unassembled WGS sequence"/>
</dbReference>
<proteinExistence type="predicted"/>
<organism evidence="1 2">
    <name type="scientific">Trifolium medium</name>
    <dbReference type="NCBI Taxonomy" id="97028"/>
    <lineage>
        <taxon>Eukaryota</taxon>
        <taxon>Viridiplantae</taxon>
        <taxon>Streptophyta</taxon>
        <taxon>Embryophyta</taxon>
        <taxon>Tracheophyta</taxon>
        <taxon>Spermatophyta</taxon>
        <taxon>Magnoliopsida</taxon>
        <taxon>eudicotyledons</taxon>
        <taxon>Gunneridae</taxon>
        <taxon>Pentapetalae</taxon>
        <taxon>rosids</taxon>
        <taxon>fabids</taxon>
        <taxon>Fabales</taxon>
        <taxon>Fabaceae</taxon>
        <taxon>Papilionoideae</taxon>
        <taxon>50 kb inversion clade</taxon>
        <taxon>NPAAA clade</taxon>
        <taxon>Hologalegina</taxon>
        <taxon>IRL clade</taxon>
        <taxon>Trifolieae</taxon>
        <taxon>Trifolium</taxon>
    </lineage>
</organism>
<dbReference type="AlphaFoldDB" id="A0A392W978"/>
<sequence>CRRYAPDGGQKLGKCSGIVSCSCAV</sequence>
<keyword evidence="2" id="KW-1185">Reference proteome</keyword>
<feature type="non-terminal residue" evidence="1">
    <location>
        <position position="1"/>
    </location>
</feature>
<dbReference type="EMBL" id="LXQA011411096">
    <property type="protein sequence ID" value="MCI96302.1"/>
    <property type="molecule type" value="Genomic_DNA"/>
</dbReference>
<comment type="caution">
    <text evidence="1">The sequence shown here is derived from an EMBL/GenBank/DDBJ whole genome shotgun (WGS) entry which is preliminary data.</text>
</comment>
<name>A0A392W978_9FABA</name>
<evidence type="ECO:0000313" key="1">
    <source>
        <dbReference type="EMBL" id="MCI96302.1"/>
    </source>
</evidence>
<evidence type="ECO:0000313" key="2">
    <source>
        <dbReference type="Proteomes" id="UP000265520"/>
    </source>
</evidence>
<protein>
    <submittedName>
        <fullName evidence="1">Uncharacterized protein</fullName>
    </submittedName>
</protein>